<dbReference type="Pfam" id="PF13424">
    <property type="entry name" value="TPR_12"/>
    <property type="match status" value="2"/>
</dbReference>
<dbReference type="EMBL" id="CAJNOE010000113">
    <property type="protein sequence ID" value="CAF0931484.1"/>
    <property type="molecule type" value="Genomic_DNA"/>
</dbReference>
<dbReference type="PANTHER" id="PTHR45641:SF19">
    <property type="entry name" value="NEPHROCYSTIN-3"/>
    <property type="match status" value="1"/>
</dbReference>
<comment type="caution">
    <text evidence="4">The sequence shown here is derived from an EMBL/GenBank/DDBJ whole genome shotgun (WGS) entry which is preliminary data.</text>
</comment>
<dbReference type="InterPro" id="IPR011990">
    <property type="entry name" value="TPR-like_helical_dom_sf"/>
</dbReference>
<dbReference type="SMART" id="SM00028">
    <property type="entry name" value="TPR"/>
    <property type="match status" value="5"/>
</dbReference>
<proteinExistence type="predicted"/>
<accession>A0A814BPF8</accession>
<keyword evidence="1" id="KW-0677">Repeat</keyword>
<dbReference type="Gene3D" id="3.90.176.10">
    <property type="entry name" value="Toxin ADP-ribosyltransferase, Chain A, domain 1"/>
    <property type="match status" value="1"/>
</dbReference>
<dbReference type="Gene3D" id="1.25.40.10">
    <property type="entry name" value="Tetratricopeptide repeat domain"/>
    <property type="match status" value="2"/>
</dbReference>
<dbReference type="InterPro" id="IPR019734">
    <property type="entry name" value="TPR_rpt"/>
</dbReference>
<dbReference type="PROSITE" id="PS50005">
    <property type="entry name" value="TPR"/>
    <property type="match status" value="2"/>
</dbReference>
<dbReference type="Proteomes" id="UP000663860">
    <property type="component" value="Unassembled WGS sequence"/>
</dbReference>
<dbReference type="SUPFAM" id="SSF56399">
    <property type="entry name" value="ADP-ribosylation"/>
    <property type="match status" value="1"/>
</dbReference>
<dbReference type="PROSITE" id="PS51996">
    <property type="entry name" value="TR_MART"/>
    <property type="match status" value="1"/>
</dbReference>
<evidence type="ECO:0000256" key="2">
    <source>
        <dbReference type="ARBA" id="ARBA00022803"/>
    </source>
</evidence>
<organism evidence="4 5">
    <name type="scientific">Adineta steineri</name>
    <dbReference type="NCBI Taxonomy" id="433720"/>
    <lineage>
        <taxon>Eukaryota</taxon>
        <taxon>Metazoa</taxon>
        <taxon>Spiralia</taxon>
        <taxon>Gnathifera</taxon>
        <taxon>Rotifera</taxon>
        <taxon>Eurotatoria</taxon>
        <taxon>Bdelloidea</taxon>
        <taxon>Adinetida</taxon>
        <taxon>Adinetidae</taxon>
        <taxon>Adineta</taxon>
    </lineage>
</organism>
<protein>
    <recommendedName>
        <fullName evidence="6">Kinesin light chain</fullName>
    </recommendedName>
</protein>
<name>A0A814BPF8_9BILA</name>
<gene>
    <name evidence="4" type="ORF">IZO911_LOCUS13897</name>
</gene>
<dbReference type="AlphaFoldDB" id="A0A814BPF8"/>
<dbReference type="PANTHER" id="PTHR45641">
    <property type="entry name" value="TETRATRICOPEPTIDE REPEAT PROTEIN (AFU_ORTHOLOGUE AFUA_6G03870)"/>
    <property type="match status" value="1"/>
</dbReference>
<dbReference type="SUPFAM" id="SSF81901">
    <property type="entry name" value="HCP-like"/>
    <property type="match status" value="1"/>
</dbReference>
<sequence length="615" mass="71537">MTSDRDMFECVWLDNTANSTEENKDIQKKLRLIIKKLHMFDNVETCEKYLRNITKESVILIVSGAFGRQIIPKIHDLPQIIVFYVFCQNKKSNEEWTNKYNKLGIVCTSSSELISCISKDQSTRTGTEENPLISVISSNCDSMESRNASFLWFQLFIEVLLRMHHKVSDRQEMISVCKRQYANDTEALQMIDEFEKNYSLDKVIWWYTRDTCFYRIINKALRMQDFDMLFIFRTFVTDIAKQIQEGYEYFIRTNVSRSKILVYRGQMISMAELHLMQKNINGFLSMNSFLSTSRDRSIALTFTQSSSFRGRNQMRSILFEIEIDPKLRTKAFADIRKKSDYHGEYEILIMLGALFCIKNVSEDTKNQMWIVRATLANDDDYDLNELFAHMKSKIGHDTDLDSLGRLLIRMEENEQARKCYKRMLKEAQSTLGNAELGLGWASLRCNDCQEGLEHFQAALEIRQRLLGENHPDVAEVFSFLGETYRKMRDYDEALVYLTRAKNIEEKTLPPNSLNLAATYDTIGKIHTILNQYDVALTYYEKVLKIRQAALPADHPQLAAINGNLGWLFECKGDYAKALNYHEKSFEIARKTLSATHSLVTNAQDNIRKLKAKIKH</sequence>
<feature type="repeat" description="TPR" evidence="3">
    <location>
        <begin position="516"/>
        <end position="549"/>
    </location>
</feature>
<feature type="repeat" description="TPR" evidence="3">
    <location>
        <begin position="474"/>
        <end position="507"/>
    </location>
</feature>
<reference evidence="4" key="1">
    <citation type="submission" date="2021-02" db="EMBL/GenBank/DDBJ databases">
        <authorList>
            <person name="Nowell W R."/>
        </authorList>
    </citation>
    <scope>NUCLEOTIDE SEQUENCE</scope>
</reference>
<evidence type="ECO:0008006" key="6">
    <source>
        <dbReference type="Google" id="ProtNLM"/>
    </source>
</evidence>
<evidence type="ECO:0000313" key="5">
    <source>
        <dbReference type="Proteomes" id="UP000663860"/>
    </source>
</evidence>
<evidence type="ECO:0000313" key="4">
    <source>
        <dbReference type="EMBL" id="CAF0931484.1"/>
    </source>
</evidence>
<evidence type="ECO:0000256" key="1">
    <source>
        <dbReference type="ARBA" id="ARBA00022737"/>
    </source>
</evidence>
<keyword evidence="2 3" id="KW-0802">TPR repeat</keyword>
<dbReference type="SUPFAM" id="SSF48452">
    <property type="entry name" value="TPR-like"/>
    <property type="match status" value="1"/>
</dbReference>
<evidence type="ECO:0000256" key="3">
    <source>
        <dbReference type="PROSITE-ProRule" id="PRU00339"/>
    </source>
</evidence>